<evidence type="ECO:0000256" key="1">
    <source>
        <dbReference type="SAM" id="MobiDB-lite"/>
    </source>
</evidence>
<sequence length="134" mass="14738">MVAAFDTPDGAKNGQLWQKTAHDKAEVSGAAWHNVFRKEGTLGPGHRLNVTDPPRSVKASEVGADINEDNAEGQVEVDACEKEVPETETKEEERRKRRSLGLPATFPSFDSDKIRRVSGRLARRHPAVNACGYD</sequence>
<feature type="region of interest" description="Disordered" evidence="1">
    <location>
        <begin position="82"/>
        <end position="109"/>
    </location>
</feature>
<proteinExistence type="predicted"/>
<gene>
    <name evidence="2" type="ORF">MIND_01355300</name>
</gene>
<protein>
    <submittedName>
        <fullName evidence="2">Uncharacterized protein</fullName>
    </submittedName>
</protein>
<dbReference type="EMBL" id="JACAZF010000016">
    <property type="protein sequence ID" value="KAF7289810.1"/>
    <property type="molecule type" value="Genomic_DNA"/>
</dbReference>
<dbReference type="AlphaFoldDB" id="A0A8H6S1X6"/>
<dbReference type="Proteomes" id="UP000636479">
    <property type="component" value="Unassembled WGS sequence"/>
</dbReference>
<comment type="caution">
    <text evidence="2">The sequence shown here is derived from an EMBL/GenBank/DDBJ whole genome shotgun (WGS) entry which is preliminary data.</text>
</comment>
<dbReference type="GeneID" id="59352499"/>
<accession>A0A8H6S1X6</accession>
<reference evidence="2" key="1">
    <citation type="submission" date="2020-05" db="EMBL/GenBank/DDBJ databases">
        <title>Mycena genomes resolve the evolution of fungal bioluminescence.</title>
        <authorList>
            <person name="Tsai I.J."/>
        </authorList>
    </citation>
    <scope>NUCLEOTIDE SEQUENCE</scope>
    <source>
        <strain evidence="2">171206Taipei</strain>
    </source>
</reference>
<feature type="compositionally biased region" description="Basic and acidic residues" evidence="1">
    <location>
        <begin position="82"/>
        <end position="94"/>
    </location>
</feature>
<evidence type="ECO:0000313" key="2">
    <source>
        <dbReference type="EMBL" id="KAF7289810.1"/>
    </source>
</evidence>
<name>A0A8H6S1X6_9AGAR</name>
<keyword evidence="3" id="KW-1185">Reference proteome</keyword>
<organism evidence="2 3">
    <name type="scientific">Mycena indigotica</name>
    <dbReference type="NCBI Taxonomy" id="2126181"/>
    <lineage>
        <taxon>Eukaryota</taxon>
        <taxon>Fungi</taxon>
        <taxon>Dikarya</taxon>
        <taxon>Basidiomycota</taxon>
        <taxon>Agaricomycotina</taxon>
        <taxon>Agaricomycetes</taxon>
        <taxon>Agaricomycetidae</taxon>
        <taxon>Agaricales</taxon>
        <taxon>Marasmiineae</taxon>
        <taxon>Mycenaceae</taxon>
        <taxon>Mycena</taxon>
    </lineage>
</organism>
<dbReference type="RefSeq" id="XP_037213539.1">
    <property type="nucleotide sequence ID" value="XM_037369983.1"/>
</dbReference>
<evidence type="ECO:0000313" key="3">
    <source>
        <dbReference type="Proteomes" id="UP000636479"/>
    </source>
</evidence>